<keyword evidence="6" id="KW-0808">Transferase</keyword>
<evidence type="ECO:0000256" key="1">
    <source>
        <dbReference type="ARBA" id="ARBA00000085"/>
    </source>
</evidence>
<protein>
    <recommendedName>
        <fullName evidence="4">histidine kinase</fullName>
        <ecNumber evidence="4">2.7.13.3</ecNumber>
    </recommendedName>
</protein>
<evidence type="ECO:0000313" key="15">
    <source>
        <dbReference type="EMBL" id="KAD4060619.1"/>
    </source>
</evidence>
<keyword evidence="7" id="KW-0812">Transmembrane</keyword>
<evidence type="ECO:0000313" key="16">
    <source>
        <dbReference type="Proteomes" id="UP000326852"/>
    </source>
</evidence>
<dbReference type="InterPro" id="IPR005467">
    <property type="entry name" value="His_kinase_dom"/>
</dbReference>
<keyword evidence="8" id="KW-0418">Kinase</keyword>
<keyword evidence="9" id="KW-1133">Transmembrane helix</keyword>
<dbReference type="PROSITE" id="PS50885">
    <property type="entry name" value="HAMP"/>
    <property type="match status" value="1"/>
</dbReference>
<dbReference type="EMBL" id="VTFX01000001">
    <property type="protein sequence ID" value="KAD4060619.1"/>
    <property type="molecule type" value="Genomic_DNA"/>
</dbReference>
<evidence type="ECO:0000259" key="14">
    <source>
        <dbReference type="PROSITE" id="PS50885"/>
    </source>
</evidence>
<dbReference type="PRINTS" id="PR00344">
    <property type="entry name" value="BCTRLSENSOR"/>
</dbReference>
<evidence type="ECO:0000256" key="12">
    <source>
        <dbReference type="SAM" id="MobiDB-lite"/>
    </source>
</evidence>
<evidence type="ECO:0000256" key="11">
    <source>
        <dbReference type="ARBA" id="ARBA00023136"/>
    </source>
</evidence>
<evidence type="ECO:0000259" key="13">
    <source>
        <dbReference type="PROSITE" id="PS50109"/>
    </source>
</evidence>
<dbReference type="Gene3D" id="3.30.565.10">
    <property type="entry name" value="Histidine kinase-like ATPase, C-terminal domain"/>
    <property type="match status" value="1"/>
</dbReference>
<dbReference type="SMART" id="SM00388">
    <property type="entry name" value="HisKA"/>
    <property type="match status" value="1"/>
</dbReference>
<dbReference type="GO" id="GO:0000155">
    <property type="term" value="F:phosphorelay sensor kinase activity"/>
    <property type="evidence" value="ECO:0007669"/>
    <property type="project" value="InterPro"/>
</dbReference>
<evidence type="ECO:0000256" key="4">
    <source>
        <dbReference type="ARBA" id="ARBA00012438"/>
    </source>
</evidence>
<keyword evidence="5" id="KW-0597">Phosphoprotein</keyword>
<keyword evidence="11" id="KW-0472">Membrane</keyword>
<dbReference type="InterPro" id="IPR003660">
    <property type="entry name" value="HAMP_dom"/>
</dbReference>
<dbReference type="InterPro" id="IPR003661">
    <property type="entry name" value="HisK_dim/P_dom"/>
</dbReference>
<sequence length="469" mass="48806">MNQYLTGVLDASLERSADRAGFRGGAAPRDSSVPAQDGGSGNPGTSLPREGQNLVGLRPGSLNAVFIDGEPSRSTLVLDDGVARQLEENDLTLLAGVDPDRGPQDLALSIGSYRVDAFPAPPGTEDGNAVRVGGLATDQRDSTLASLDLTMAVLSLAGLLVTGVAGTVIIRRSLRPLDQLAAVATSVSKLPLASGEVQVPDRVPPAAAQPGSEVGTVGLALNGMIDHITNALRARQASETKVRQFVADASHELRTPLTSIRGYTELVLLSERVSPSGRSALERVDNEAKRLSALVENLLLLARLDEGRRGKLSDVDLTELVVEATRDAQVSAPEDHWILTLPDEPVVVAAVESELRQVLTNLLSNAHKHTAPGARVEVGLRTAGGEAVVTVTDNGQGIAPEFMNALFARFSKADSARSGTTSGSPSSGLGLAIVQALVAANGGTIDVRSEPGWTRFTVAFPLPGMDTSG</sequence>
<dbReference type="PANTHER" id="PTHR45436">
    <property type="entry name" value="SENSOR HISTIDINE KINASE YKOH"/>
    <property type="match status" value="1"/>
</dbReference>
<evidence type="ECO:0000256" key="3">
    <source>
        <dbReference type="ARBA" id="ARBA00004236"/>
    </source>
</evidence>
<evidence type="ECO:0000256" key="7">
    <source>
        <dbReference type="ARBA" id="ARBA00022692"/>
    </source>
</evidence>
<proteinExistence type="predicted"/>
<dbReference type="Gene3D" id="1.10.287.130">
    <property type="match status" value="1"/>
</dbReference>
<dbReference type="PANTHER" id="PTHR45436:SF5">
    <property type="entry name" value="SENSOR HISTIDINE KINASE TRCS"/>
    <property type="match status" value="1"/>
</dbReference>
<feature type="region of interest" description="Disordered" evidence="12">
    <location>
        <begin position="21"/>
        <end position="53"/>
    </location>
</feature>
<dbReference type="Pfam" id="PF00512">
    <property type="entry name" value="HisKA"/>
    <property type="match status" value="1"/>
</dbReference>
<evidence type="ECO:0000256" key="10">
    <source>
        <dbReference type="ARBA" id="ARBA00023012"/>
    </source>
</evidence>
<dbReference type="SUPFAM" id="SSF47384">
    <property type="entry name" value="Homodimeric domain of signal transducing histidine kinase"/>
    <property type="match status" value="1"/>
</dbReference>
<dbReference type="PROSITE" id="PS50109">
    <property type="entry name" value="HIS_KIN"/>
    <property type="match status" value="1"/>
</dbReference>
<dbReference type="FunFam" id="3.30.565.10:FF:000006">
    <property type="entry name" value="Sensor histidine kinase WalK"/>
    <property type="match status" value="1"/>
</dbReference>
<organism evidence="15 16">
    <name type="scientific">Arthrobacter yangruifuii</name>
    <dbReference type="NCBI Taxonomy" id="2606616"/>
    <lineage>
        <taxon>Bacteria</taxon>
        <taxon>Bacillati</taxon>
        <taxon>Actinomycetota</taxon>
        <taxon>Actinomycetes</taxon>
        <taxon>Micrococcales</taxon>
        <taxon>Micrococcaceae</taxon>
        <taxon>Arthrobacter</taxon>
    </lineage>
</organism>
<dbReference type="InterPro" id="IPR036097">
    <property type="entry name" value="HisK_dim/P_sf"/>
</dbReference>
<dbReference type="SMART" id="SM00304">
    <property type="entry name" value="HAMP"/>
    <property type="match status" value="1"/>
</dbReference>
<keyword evidence="10" id="KW-0902">Two-component regulatory system</keyword>
<comment type="caution">
    <text evidence="15">The sequence shown here is derived from an EMBL/GenBank/DDBJ whole genome shotgun (WGS) entry which is preliminary data.</text>
</comment>
<comment type="subcellular location">
    <subcellularLocation>
        <location evidence="3">Cell membrane</location>
    </subcellularLocation>
</comment>
<evidence type="ECO:0000256" key="9">
    <source>
        <dbReference type="ARBA" id="ARBA00022989"/>
    </source>
</evidence>
<dbReference type="Pfam" id="PF02518">
    <property type="entry name" value="HATPase_c"/>
    <property type="match status" value="1"/>
</dbReference>
<dbReference type="FunFam" id="1.10.287.130:FF:000001">
    <property type="entry name" value="Two-component sensor histidine kinase"/>
    <property type="match status" value="1"/>
</dbReference>
<feature type="domain" description="Histidine kinase" evidence="13">
    <location>
        <begin position="248"/>
        <end position="464"/>
    </location>
</feature>
<comment type="catalytic activity">
    <reaction evidence="1">
        <text>ATP + protein L-histidine = ADP + protein N-phospho-L-histidine.</text>
        <dbReference type="EC" id="2.7.13.3"/>
    </reaction>
</comment>
<reference evidence="15 16" key="1">
    <citation type="submission" date="2019-08" db="EMBL/GenBank/DDBJ databases">
        <title>Arthrobacter sp. nov., isolated from plateau pika and Tibetan wild ass.</title>
        <authorList>
            <person name="Ge Y."/>
        </authorList>
    </citation>
    <scope>NUCLEOTIDE SEQUENCE [LARGE SCALE GENOMIC DNA]</scope>
    <source>
        <strain evidence="15 16">785</strain>
    </source>
</reference>
<dbReference type="Gene3D" id="6.10.340.10">
    <property type="match status" value="1"/>
</dbReference>
<dbReference type="InterPro" id="IPR003594">
    <property type="entry name" value="HATPase_dom"/>
</dbReference>
<evidence type="ECO:0000256" key="2">
    <source>
        <dbReference type="ARBA" id="ARBA00001968"/>
    </source>
</evidence>
<dbReference type="Proteomes" id="UP000326852">
    <property type="component" value="Unassembled WGS sequence"/>
</dbReference>
<evidence type="ECO:0000256" key="5">
    <source>
        <dbReference type="ARBA" id="ARBA00022553"/>
    </source>
</evidence>
<dbReference type="InterPro" id="IPR050428">
    <property type="entry name" value="TCS_sensor_his_kinase"/>
</dbReference>
<dbReference type="CDD" id="cd00082">
    <property type="entry name" value="HisKA"/>
    <property type="match status" value="1"/>
</dbReference>
<dbReference type="SUPFAM" id="SSF55874">
    <property type="entry name" value="ATPase domain of HSP90 chaperone/DNA topoisomerase II/histidine kinase"/>
    <property type="match status" value="1"/>
</dbReference>
<dbReference type="EC" id="2.7.13.3" evidence="4"/>
<feature type="domain" description="HAMP" evidence="14">
    <location>
        <begin position="171"/>
        <end position="233"/>
    </location>
</feature>
<evidence type="ECO:0000256" key="6">
    <source>
        <dbReference type="ARBA" id="ARBA00022679"/>
    </source>
</evidence>
<dbReference type="GO" id="GO:0005886">
    <property type="term" value="C:plasma membrane"/>
    <property type="evidence" value="ECO:0007669"/>
    <property type="project" value="UniProtKB-SubCell"/>
</dbReference>
<dbReference type="InterPro" id="IPR036890">
    <property type="entry name" value="HATPase_C_sf"/>
</dbReference>
<dbReference type="AlphaFoldDB" id="A0A5N6MTQ5"/>
<accession>A0A5N6MTQ5</accession>
<dbReference type="InterPro" id="IPR004358">
    <property type="entry name" value="Sig_transdc_His_kin-like_C"/>
</dbReference>
<dbReference type="GO" id="GO:0005509">
    <property type="term" value="F:calcium ion binding"/>
    <property type="evidence" value="ECO:0007669"/>
    <property type="project" value="UniProtKB-ARBA"/>
</dbReference>
<dbReference type="SMART" id="SM00387">
    <property type="entry name" value="HATPase_c"/>
    <property type="match status" value="1"/>
</dbReference>
<comment type="cofactor">
    <cofactor evidence="2">
        <name>a divalent metal cation</name>
        <dbReference type="ChEBI" id="CHEBI:60240"/>
    </cofactor>
</comment>
<evidence type="ECO:0000256" key="8">
    <source>
        <dbReference type="ARBA" id="ARBA00022777"/>
    </source>
</evidence>
<name>A0A5N6MTQ5_9MICC</name>
<gene>
    <name evidence="15" type="ORF">GD627_01520</name>
</gene>
<keyword evidence="16" id="KW-1185">Reference proteome</keyword>